<dbReference type="Proteomes" id="UP000293398">
    <property type="component" value="Unassembled WGS sequence"/>
</dbReference>
<evidence type="ECO:0000256" key="1">
    <source>
        <dbReference type="SAM" id="Phobius"/>
    </source>
</evidence>
<organism evidence="2 3">
    <name type="scientific">Advenella incenata</name>
    <dbReference type="NCBI Taxonomy" id="267800"/>
    <lineage>
        <taxon>Bacteria</taxon>
        <taxon>Pseudomonadati</taxon>
        <taxon>Pseudomonadota</taxon>
        <taxon>Betaproteobacteria</taxon>
        <taxon>Burkholderiales</taxon>
        <taxon>Alcaligenaceae</taxon>
    </lineage>
</organism>
<name>A0A4Q7VFN2_9BURK</name>
<keyword evidence="1" id="KW-0812">Transmembrane</keyword>
<reference evidence="2 3" key="1">
    <citation type="submission" date="2019-02" db="EMBL/GenBank/DDBJ databases">
        <title>Genomic Encyclopedia of Type Strains, Phase IV (KMG-IV): sequencing the most valuable type-strain genomes for metagenomic binning, comparative biology and taxonomic classification.</title>
        <authorList>
            <person name="Goeker M."/>
        </authorList>
    </citation>
    <scope>NUCLEOTIDE SEQUENCE [LARGE SCALE GENOMIC DNA]</scope>
    <source>
        <strain evidence="2 3">DSM 23814</strain>
    </source>
</reference>
<evidence type="ECO:0000313" key="2">
    <source>
        <dbReference type="EMBL" id="RZT94518.1"/>
    </source>
</evidence>
<feature type="transmembrane region" description="Helical" evidence="1">
    <location>
        <begin position="112"/>
        <end position="130"/>
    </location>
</feature>
<dbReference type="OrthoDB" id="9837447at2"/>
<accession>A0A4Q7VFN2</accession>
<dbReference type="AlphaFoldDB" id="A0A4Q7VFN2"/>
<comment type="caution">
    <text evidence="2">The sequence shown here is derived from an EMBL/GenBank/DDBJ whole genome shotgun (WGS) entry which is preliminary data.</text>
</comment>
<gene>
    <name evidence="2" type="ORF">EV681_2939</name>
</gene>
<sequence length="142" mass="15479">MSALGAGVWLLGCWLVAGMDARNINATLWLAQCTQADLLSKFTSVYSLAHGLAFPCSFLLMMLMSAWHIGKRPQRGPRTGAVISTGLMWLSMYPVCLISEPIALMMPGTAGVQIYAFLMLAVGSATMQLFNDKNLLLKRGHR</sequence>
<keyword evidence="1" id="KW-1133">Transmembrane helix</keyword>
<dbReference type="RefSeq" id="WP_130304353.1">
    <property type="nucleotide sequence ID" value="NZ_SHKO01000002.1"/>
</dbReference>
<proteinExistence type="predicted"/>
<feature type="transmembrane region" description="Helical" evidence="1">
    <location>
        <begin position="81"/>
        <end position="106"/>
    </location>
</feature>
<evidence type="ECO:0000313" key="3">
    <source>
        <dbReference type="Proteomes" id="UP000293398"/>
    </source>
</evidence>
<feature type="transmembrane region" description="Helical" evidence="1">
    <location>
        <begin position="49"/>
        <end position="69"/>
    </location>
</feature>
<dbReference type="EMBL" id="SHKO01000002">
    <property type="protein sequence ID" value="RZT94518.1"/>
    <property type="molecule type" value="Genomic_DNA"/>
</dbReference>
<protein>
    <submittedName>
        <fullName evidence="2">Uncharacterized protein</fullName>
    </submittedName>
</protein>
<keyword evidence="1" id="KW-0472">Membrane</keyword>
<keyword evidence="3" id="KW-1185">Reference proteome</keyword>